<sequence length="110" mass="12121">MIGVFDSPTVAPANPRKHRRLEEKPPDEGSPGARSEGFGIPSYKDSLLHGVSTDPSEDEEILDDEDFELEEGDVTRTVVDGLVAIDFSDRVQELTEKSFAHTVILKLLGR</sequence>
<feature type="region of interest" description="Disordered" evidence="1">
    <location>
        <begin position="1"/>
        <end position="60"/>
    </location>
</feature>
<dbReference type="AlphaFoldDB" id="A0A9W7I4A3"/>
<comment type="caution">
    <text evidence="2">The sequence shown here is derived from an EMBL/GenBank/DDBJ whole genome shotgun (WGS) entry which is preliminary data.</text>
</comment>
<keyword evidence="3" id="KW-1185">Reference proteome</keyword>
<gene>
    <name evidence="2" type="ORF">HRI_002682700</name>
</gene>
<dbReference type="Proteomes" id="UP001165190">
    <property type="component" value="Unassembled WGS sequence"/>
</dbReference>
<protein>
    <submittedName>
        <fullName evidence="2">Uncharacterized protein</fullName>
    </submittedName>
</protein>
<dbReference type="OrthoDB" id="1001433at2759"/>
<accession>A0A9W7I4A3</accession>
<evidence type="ECO:0000313" key="2">
    <source>
        <dbReference type="EMBL" id="GMI90134.1"/>
    </source>
</evidence>
<proteinExistence type="predicted"/>
<dbReference type="EMBL" id="BSYR01000024">
    <property type="protein sequence ID" value="GMI90134.1"/>
    <property type="molecule type" value="Genomic_DNA"/>
</dbReference>
<evidence type="ECO:0000313" key="3">
    <source>
        <dbReference type="Proteomes" id="UP001165190"/>
    </source>
</evidence>
<evidence type="ECO:0000256" key="1">
    <source>
        <dbReference type="SAM" id="MobiDB-lite"/>
    </source>
</evidence>
<reference evidence="2" key="1">
    <citation type="submission" date="2023-05" db="EMBL/GenBank/DDBJ databases">
        <title>Genome and transcriptome analyses reveal genes involved in the formation of fine ridges on petal epidermal cells in Hibiscus trionum.</title>
        <authorList>
            <person name="Koshimizu S."/>
            <person name="Masuda S."/>
            <person name="Ishii T."/>
            <person name="Shirasu K."/>
            <person name="Hoshino A."/>
            <person name="Arita M."/>
        </authorList>
    </citation>
    <scope>NUCLEOTIDE SEQUENCE</scope>
    <source>
        <strain evidence="2">Hamamatsu line</strain>
    </source>
</reference>
<name>A0A9W7I4A3_HIBTR</name>
<organism evidence="2 3">
    <name type="scientific">Hibiscus trionum</name>
    <name type="common">Flower of an hour</name>
    <dbReference type="NCBI Taxonomy" id="183268"/>
    <lineage>
        <taxon>Eukaryota</taxon>
        <taxon>Viridiplantae</taxon>
        <taxon>Streptophyta</taxon>
        <taxon>Embryophyta</taxon>
        <taxon>Tracheophyta</taxon>
        <taxon>Spermatophyta</taxon>
        <taxon>Magnoliopsida</taxon>
        <taxon>eudicotyledons</taxon>
        <taxon>Gunneridae</taxon>
        <taxon>Pentapetalae</taxon>
        <taxon>rosids</taxon>
        <taxon>malvids</taxon>
        <taxon>Malvales</taxon>
        <taxon>Malvaceae</taxon>
        <taxon>Malvoideae</taxon>
        <taxon>Hibiscus</taxon>
    </lineage>
</organism>